<dbReference type="InterPro" id="IPR036396">
    <property type="entry name" value="Cyt_P450_sf"/>
</dbReference>
<dbReference type="PANTHER" id="PTHR24287:SF1">
    <property type="entry name" value="P450, PUTATIVE (EUROFUNG)-RELATED"/>
    <property type="match status" value="1"/>
</dbReference>
<dbReference type="GO" id="GO:0016712">
    <property type="term" value="F:oxidoreductase activity, acting on paired donors, with incorporation or reduction of molecular oxygen, reduced flavin or flavoprotein as one donor, and incorporation of one atom of oxygen"/>
    <property type="evidence" value="ECO:0007669"/>
    <property type="project" value="InterPro"/>
</dbReference>
<dbReference type="RefSeq" id="XP_033400110.1">
    <property type="nucleotide sequence ID" value="XM_033543963.1"/>
</dbReference>
<keyword evidence="10" id="KW-1133">Transmembrane helix</keyword>
<dbReference type="GO" id="GO:0005506">
    <property type="term" value="F:iron ion binding"/>
    <property type="evidence" value="ECO:0007669"/>
    <property type="project" value="InterPro"/>
</dbReference>
<accession>A0A6A6BL51</accession>
<dbReference type="InterPro" id="IPR002974">
    <property type="entry name" value="Cyt_P450_E_CYP52_ascomycetes"/>
</dbReference>
<feature type="transmembrane region" description="Helical" evidence="10">
    <location>
        <begin position="6"/>
        <end position="25"/>
    </location>
</feature>
<keyword evidence="7 9" id="KW-0503">Monooxygenase</keyword>
<sequence>MHLTAFLGLWAIAAYIIYFTLNAIVTRRRRATLAKKLSCKPPPSWNAGDLFGIKEVRAVLNADNTKRLPPYVMSRVEDISKREGRVVSTMAITQAADDLLFTCDPKNIQALLATQFKDFEFGPTRNGNFGPLLGSGIFAADGKQWEHSRAMLRPQFAREQISDLELEEAHVQNMLRTLPAGSDGWTAATDLQVLFFRLTLDSATEFLFGESVDSQLAALPGYVPKSTNTTSDERLFAYSFDKAQWWLARGARFGSKYWLVHGKDFKKQCREVHDYVDYFVQLALNKAARNDEEKASGRKEKYVFLDALAAQTRDPLELRAQLLNILLAGRDTTASLLGWLFLELSQNEAQFTKLRTGILEAFGPDGSDDPAHAINFAALKNCAPLQQALNETLRLYPVVPINSRRAFVDTTIPRGGGPDGLSPVFVRAGQEVNYSVYAMHRRRDLWGEDADEFRPERWEGRRPGWEYLPFNGGPRICIGQQFALTEAAYVVVRLMQKFDGIQGLDKGTKNPDLKYGLTLTSCPGEGVNVRLREAKRESA</sequence>
<comment type="cofactor">
    <cofactor evidence="1 8">
        <name>heme</name>
        <dbReference type="ChEBI" id="CHEBI:30413"/>
    </cofactor>
</comment>
<evidence type="ECO:0000313" key="11">
    <source>
        <dbReference type="EMBL" id="KAF2144398.1"/>
    </source>
</evidence>
<dbReference type="EMBL" id="ML995479">
    <property type="protein sequence ID" value="KAF2144398.1"/>
    <property type="molecule type" value="Genomic_DNA"/>
</dbReference>
<feature type="binding site" description="axial binding residue" evidence="8">
    <location>
        <position position="477"/>
    </location>
    <ligand>
        <name>heme</name>
        <dbReference type="ChEBI" id="CHEBI:30413"/>
    </ligand>
    <ligandPart>
        <name>Fe</name>
        <dbReference type="ChEBI" id="CHEBI:18248"/>
    </ligandPart>
</feature>
<dbReference type="PRINTS" id="PR00385">
    <property type="entry name" value="P450"/>
</dbReference>
<proteinExistence type="inferred from homology"/>
<keyword evidence="12" id="KW-1185">Reference proteome</keyword>
<keyword evidence="10" id="KW-0472">Membrane</keyword>
<evidence type="ECO:0000256" key="10">
    <source>
        <dbReference type="SAM" id="Phobius"/>
    </source>
</evidence>
<reference evidence="11" key="1">
    <citation type="journal article" date="2020" name="Stud. Mycol.">
        <title>101 Dothideomycetes genomes: a test case for predicting lifestyles and emergence of pathogens.</title>
        <authorList>
            <person name="Haridas S."/>
            <person name="Albert R."/>
            <person name="Binder M."/>
            <person name="Bloem J."/>
            <person name="Labutti K."/>
            <person name="Salamov A."/>
            <person name="Andreopoulos B."/>
            <person name="Baker S."/>
            <person name="Barry K."/>
            <person name="Bills G."/>
            <person name="Bluhm B."/>
            <person name="Cannon C."/>
            <person name="Castanera R."/>
            <person name="Culley D."/>
            <person name="Daum C."/>
            <person name="Ezra D."/>
            <person name="Gonzalez J."/>
            <person name="Henrissat B."/>
            <person name="Kuo A."/>
            <person name="Liang C."/>
            <person name="Lipzen A."/>
            <person name="Lutzoni F."/>
            <person name="Magnuson J."/>
            <person name="Mondo S."/>
            <person name="Nolan M."/>
            <person name="Ohm R."/>
            <person name="Pangilinan J."/>
            <person name="Park H.-J."/>
            <person name="Ramirez L."/>
            <person name="Alfaro M."/>
            <person name="Sun H."/>
            <person name="Tritt A."/>
            <person name="Yoshinaga Y."/>
            <person name="Zwiers L.-H."/>
            <person name="Turgeon B."/>
            <person name="Goodwin S."/>
            <person name="Spatafora J."/>
            <person name="Crous P."/>
            <person name="Grigoriev I."/>
        </authorList>
    </citation>
    <scope>NUCLEOTIDE SEQUENCE</scope>
    <source>
        <strain evidence="11">CBS 121167</strain>
    </source>
</reference>
<evidence type="ECO:0000256" key="6">
    <source>
        <dbReference type="ARBA" id="ARBA00023004"/>
    </source>
</evidence>
<dbReference type="InterPro" id="IPR047146">
    <property type="entry name" value="Cyt_P450_E_CYP52_fungi"/>
</dbReference>
<evidence type="ECO:0008006" key="13">
    <source>
        <dbReference type="Google" id="ProtNLM"/>
    </source>
</evidence>
<dbReference type="PRINTS" id="PR00464">
    <property type="entry name" value="EP450II"/>
</dbReference>
<evidence type="ECO:0000256" key="7">
    <source>
        <dbReference type="ARBA" id="ARBA00023033"/>
    </source>
</evidence>
<dbReference type="GeneID" id="54301460"/>
<dbReference type="Pfam" id="PF00067">
    <property type="entry name" value="p450"/>
    <property type="match status" value="1"/>
</dbReference>
<dbReference type="PANTHER" id="PTHR24287">
    <property type="entry name" value="P450, PUTATIVE (EUROFUNG)-RELATED"/>
    <property type="match status" value="1"/>
</dbReference>
<evidence type="ECO:0000256" key="5">
    <source>
        <dbReference type="ARBA" id="ARBA00023002"/>
    </source>
</evidence>
<dbReference type="InterPro" id="IPR002402">
    <property type="entry name" value="Cyt_P450_E_grp-II"/>
</dbReference>
<dbReference type="OrthoDB" id="1470350at2759"/>
<keyword evidence="6 8" id="KW-0408">Iron</keyword>
<evidence type="ECO:0000256" key="9">
    <source>
        <dbReference type="RuleBase" id="RU000461"/>
    </source>
</evidence>
<name>A0A6A6BL51_9PEZI</name>
<dbReference type="GO" id="GO:0020037">
    <property type="term" value="F:heme binding"/>
    <property type="evidence" value="ECO:0007669"/>
    <property type="project" value="InterPro"/>
</dbReference>
<dbReference type="PROSITE" id="PS00086">
    <property type="entry name" value="CYTOCHROME_P450"/>
    <property type="match status" value="1"/>
</dbReference>
<evidence type="ECO:0000313" key="12">
    <source>
        <dbReference type="Proteomes" id="UP000799438"/>
    </source>
</evidence>
<keyword evidence="4 8" id="KW-0479">Metal-binding</keyword>
<keyword evidence="5 9" id="KW-0560">Oxidoreductase</keyword>
<dbReference type="PRINTS" id="PR01239">
    <property type="entry name" value="EP450IICYP52"/>
</dbReference>
<gene>
    <name evidence="11" type="ORF">K452DRAFT_316404</name>
</gene>
<dbReference type="Proteomes" id="UP000799438">
    <property type="component" value="Unassembled WGS sequence"/>
</dbReference>
<dbReference type="InterPro" id="IPR017972">
    <property type="entry name" value="Cyt_P450_CS"/>
</dbReference>
<evidence type="ECO:0000256" key="8">
    <source>
        <dbReference type="PIRSR" id="PIRSR602402-1"/>
    </source>
</evidence>
<evidence type="ECO:0000256" key="4">
    <source>
        <dbReference type="ARBA" id="ARBA00022723"/>
    </source>
</evidence>
<comment type="similarity">
    <text evidence="2 9">Belongs to the cytochrome P450 family.</text>
</comment>
<dbReference type="InterPro" id="IPR001128">
    <property type="entry name" value="Cyt_P450"/>
</dbReference>
<evidence type="ECO:0000256" key="2">
    <source>
        <dbReference type="ARBA" id="ARBA00010617"/>
    </source>
</evidence>
<evidence type="ECO:0000256" key="1">
    <source>
        <dbReference type="ARBA" id="ARBA00001971"/>
    </source>
</evidence>
<dbReference type="SUPFAM" id="SSF48264">
    <property type="entry name" value="Cytochrome P450"/>
    <property type="match status" value="1"/>
</dbReference>
<dbReference type="Gene3D" id="1.10.630.10">
    <property type="entry name" value="Cytochrome P450"/>
    <property type="match status" value="1"/>
</dbReference>
<organism evidence="11 12">
    <name type="scientific">Aplosporella prunicola CBS 121167</name>
    <dbReference type="NCBI Taxonomy" id="1176127"/>
    <lineage>
        <taxon>Eukaryota</taxon>
        <taxon>Fungi</taxon>
        <taxon>Dikarya</taxon>
        <taxon>Ascomycota</taxon>
        <taxon>Pezizomycotina</taxon>
        <taxon>Dothideomycetes</taxon>
        <taxon>Dothideomycetes incertae sedis</taxon>
        <taxon>Botryosphaeriales</taxon>
        <taxon>Aplosporellaceae</taxon>
        <taxon>Aplosporella</taxon>
    </lineage>
</organism>
<protein>
    <recommendedName>
        <fullName evidence="13">Cytochrome P450</fullName>
    </recommendedName>
</protein>
<keyword evidence="3 8" id="KW-0349">Heme</keyword>
<evidence type="ECO:0000256" key="3">
    <source>
        <dbReference type="ARBA" id="ARBA00022617"/>
    </source>
</evidence>
<dbReference type="CDD" id="cd11063">
    <property type="entry name" value="CYP52"/>
    <property type="match status" value="1"/>
</dbReference>
<dbReference type="AlphaFoldDB" id="A0A6A6BL51"/>
<keyword evidence="10" id="KW-0812">Transmembrane</keyword>